<keyword evidence="1" id="KW-0238">DNA-binding</keyword>
<reference evidence="1 2" key="1">
    <citation type="submission" date="2018-07" db="EMBL/GenBank/DDBJ databases">
        <title>Genomic Encyclopedia of Type Strains, Phase IV (KMG-IV): sequencing the most valuable type-strain genomes for metagenomic binning, comparative biology and taxonomic classification.</title>
        <authorList>
            <person name="Goeker M."/>
        </authorList>
    </citation>
    <scope>NUCLEOTIDE SEQUENCE [LARGE SCALE GENOMIC DNA]</scope>
    <source>
        <strain evidence="1 2">DSM 25528</strain>
    </source>
</reference>
<dbReference type="InterPro" id="IPR038056">
    <property type="entry name" value="YjbR-like_sf"/>
</dbReference>
<dbReference type="RefSeq" id="WP_114365029.1">
    <property type="nucleotide sequence ID" value="NZ_QPIX01000015.1"/>
</dbReference>
<evidence type="ECO:0000313" key="2">
    <source>
        <dbReference type="Proteomes" id="UP000252582"/>
    </source>
</evidence>
<protein>
    <submittedName>
        <fullName evidence="1">Putative DNA-binding protein (MmcQ/YjbR family)</fullName>
    </submittedName>
</protein>
<gene>
    <name evidence="1" type="ORF">DFR48_11540</name>
</gene>
<dbReference type="Proteomes" id="UP000252582">
    <property type="component" value="Unassembled WGS sequence"/>
</dbReference>
<evidence type="ECO:0000313" key="1">
    <source>
        <dbReference type="EMBL" id="RCW20177.1"/>
    </source>
</evidence>
<name>A0A6I7HGK0_9HYPH</name>
<dbReference type="SUPFAM" id="SSF142906">
    <property type="entry name" value="YjbR-like"/>
    <property type="match status" value="1"/>
</dbReference>
<organism evidence="1 2">
    <name type="scientific">Ciceribacter lividus</name>
    <dbReference type="NCBI Taxonomy" id="1197950"/>
    <lineage>
        <taxon>Bacteria</taxon>
        <taxon>Pseudomonadati</taxon>
        <taxon>Pseudomonadota</taxon>
        <taxon>Alphaproteobacteria</taxon>
        <taxon>Hyphomicrobiales</taxon>
        <taxon>Rhizobiaceae</taxon>
        <taxon>Ciceribacter</taxon>
    </lineage>
</organism>
<dbReference type="AlphaFoldDB" id="A0A6I7HGK0"/>
<sequence length="106" mass="11630">MTEDEVAALALSLPEAEESAHFGKRDFRLRDKVFATLPRPDELVLKLTPDRQALAVAAAPDLLSPVPGAWGLKGWTVLRYAAADPTDVADLLRRAWETVAPKRLRG</sequence>
<dbReference type="Gene3D" id="3.90.1150.30">
    <property type="match status" value="1"/>
</dbReference>
<comment type="caution">
    <text evidence="1">The sequence shown here is derived from an EMBL/GenBank/DDBJ whole genome shotgun (WGS) entry which is preliminary data.</text>
</comment>
<dbReference type="Pfam" id="PF04237">
    <property type="entry name" value="YjbR"/>
    <property type="match status" value="1"/>
</dbReference>
<dbReference type="GO" id="GO:0003677">
    <property type="term" value="F:DNA binding"/>
    <property type="evidence" value="ECO:0007669"/>
    <property type="project" value="UniProtKB-KW"/>
</dbReference>
<dbReference type="EMBL" id="QPIX01000015">
    <property type="protein sequence ID" value="RCW20177.1"/>
    <property type="molecule type" value="Genomic_DNA"/>
</dbReference>
<proteinExistence type="predicted"/>
<dbReference type="InterPro" id="IPR058532">
    <property type="entry name" value="YjbR/MT2646/Rv2570-like"/>
</dbReference>
<keyword evidence="2" id="KW-1185">Reference proteome</keyword>
<accession>A0A6I7HGK0</accession>